<feature type="transmembrane region" description="Helical" evidence="1">
    <location>
        <begin position="38"/>
        <end position="54"/>
    </location>
</feature>
<evidence type="ECO:0000313" key="2">
    <source>
        <dbReference type="EMBL" id="ESK40773.1"/>
    </source>
</evidence>
<feature type="transmembrane region" description="Helical" evidence="1">
    <location>
        <begin position="16"/>
        <end position="32"/>
    </location>
</feature>
<evidence type="ECO:0000313" key="3">
    <source>
        <dbReference type="Proteomes" id="UP000023785"/>
    </source>
</evidence>
<dbReference type="EMBL" id="AYER01000003">
    <property type="protein sequence ID" value="ESK40773.1"/>
    <property type="molecule type" value="Genomic_DNA"/>
</dbReference>
<gene>
    <name evidence="2" type="ORF">P256_01228</name>
</gene>
<keyword evidence="1" id="KW-1133">Transmembrane helix</keyword>
<reference evidence="2 3" key="1">
    <citation type="submission" date="2013-10" db="EMBL/GenBank/DDBJ databases">
        <title>The Genome Sequence of Acinetobacter nectaris CIP 110549.</title>
        <authorList>
            <consortium name="The Broad Institute Genomics Platform"/>
            <consortium name="The Broad Institute Genome Sequencing Center for Infectious Disease"/>
            <person name="Cerqueira G."/>
            <person name="Feldgarden M."/>
            <person name="Courvalin P."/>
            <person name="Grillot-Courvalin C."/>
            <person name="Clermont D."/>
            <person name="Rocha E."/>
            <person name="Yoon E.-J."/>
            <person name="Nemec A."/>
            <person name="Young S.K."/>
            <person name="Zeng Q."/>
            <person name="Gargeya S."/>
            <person name="Fitzgerald M."/>
            <person name="Abouelleil A."/>
            <person name="Alvarado L."/>
            <person name="Berlin A.M."/>
            <person name="Chapman S.B."/>
            <person name="Gainer-Dewar J."/>
            <person name="Goldberg J."/>
            <person name="Gnerre S."/>
            <person name="Griggs A."/>
            <person name="Gujja S."/>
            <person name="Hansen M."/>
            <person name="Howarth C."/>
            <person name="Imamovic A."/>
            <person name="Ireland A."/>
            <person name="Larimer J."/>
            <person name="McCowan C."/>
            <person name="Murphy C."/>
            <person name="Pearson M."/>
            <person name="Poon T.W."/>
            <person name="Priest M."/>
            <person name="Roberts A."/>
            <person name="Saif S."/>
            <person name="Shea T."/>
            <person name="Sykes S."/>
            <person name="Wortman J."/>
            <person name="Nusbaum C."/>
            <person name="Birren B."/>
        </authorList>
    </citation>
    <scope>NUCLEOTIDE SEQUENCE [LARGE SCALE GENOMIC DNA]</scope>
    <source>
        <strain evidence="2 3">CIP 110549</strain>
    </source>
</reference>
<evidence type="ECO:0000256" key="1">
    <source>
        <dbReference type="SAM" id="Phobius"/>
    </source>
</evidence>
<protein>
    <submittedName>
        <fullName evidence="2">Uncharacterized protein</fullName>
    </submittedName>
</protein>
<proteinExistence type="predicted"/>
<feature type="transmembrane region" description="Helical" evidence="1">
    <location>
        <begin position="87"/>
        <end position="108"/>
    </location>
</feature>
<organism evidence="2 3">
    <name type="scientific">Acinetobacter nectaris CIP 110549</name>
    <dbReference type="NCBI Taxonomy" id="1392540"/>
    <lineage>
        <taxon>Bacteria</taxon>
        <taxon>Pseudomonadati</taxon>
        <taxon>Pseudomonadota</taxon>
        <taxon>Gammaproteobacteria</taxon>
        <taxon>Moraxellales</taxon>
        <taxon>Moraxellaceae</taxon>
        <taxon>Acinetobacter</taxon>
    </lineage>
</organism>
<dbReference type="STRING" id="1392540.P256_01228"/>
<dbReference type="Proteomes" id="UP000023785">
    <property type="component" value="Unassembled WGS sequence"/>
</dbReference>
<feature type="transmembrane region" description="Helical" evidence="1">
    <location>
        <begin position="66"/>
        <end position="81"/>
    </location>
</feature>
<keyword evidence="1" id="KW-0472">Membrane</keyword>
<accession>V2TFN9</accession>
<dbReference type="AlphaFoldDB" id="V2TFN9"/>
<dbReference type="HOGENOM" id="CLU_143284_0_0_6"/>
<dbReference type="RefSeq" id="WP_023272805.1">
    <property type="nucleotide sequence ID" value="NZ_KI530712.1"/>
</dbReference>
<keyword evidence="1" id="KW-0812">Transmembrane</keyword>
<comment type="caution">
    <text evidence="2">The sequence shown here is derived from an EMBL/GenBank/DDBJ whole genome shotgun (WGS) entry which is preliminary data.</text>
</comment>
<name>V2TFN9_9GAMM</name>
<keyword evidence="3" id="KW-1185">Reference proteome</keyword>
<dbReference type="OrthoDB" id="6713141at2"/>
<sequence length="116" mass="13480">MLSLWYSKKCTRQTKFIITIFVCATILLLQSVVELSPLWIAISVAVGLAMHFYITHHEKMKLSEHLVWLPIIATMFSFFYLNTHTSLFLLGQIFLFCFLGFSLASIYMNRQPRNPS</sequence>